<gene>
    <name evidence="1" type="ordered locus">B5T_03112</name>
</gene>
<dbReference type="eggNOG" id="COG1936">
    <property type="taxonomic scope" value="Bacteria"/>
</dbReference>
<dbReference type="Pfam" id="PF13207">
    <property type="entry name" value="AAA_17"/>
    <property type="match status" value="1"/>
</dbReference>
<dbReference type="STRING" id="930169.B5T_03112"/>
<protein>
    <submittedName>
        <fullName evidence="1">Putative adenylate kinase</fullName>
    </submittedName>
</protein>
<dbReference type="RefSeq" id="WP_014995444.1">
    <property type="nucleotide sequence ID" value="NC_018691.1"/>
</dbReference>
<organism evidence="1 2">
    <name type="scientific">Alcanivorax dieselolei (strain DSM 16502 / CGMCC 1.3690 / MCCC 1A00001 / B-5)</name>
    <name type="common">Alloalcanivorax dieselolei</name>
    <dbReference type="NCBI Taxonomy" id="930169"/>
    <lineage>
        <taxon>Bacteria</taxon>
        <taxon>Pseudomonadati</taxon>
        <taxon>Pseudomonadota</taxon>
        <taxon>Gammaproteobacteria</taxon>
        <taxon>Oceanospirillales</taxon>
        <taxon>Alcanivoracaceae</taxon>
        <taxon>Alloalcanivorax</taxon>
    </lineage>
</organism>
<keyword evidence="1" id="KW-0418">Kinase</keyword>
<dbReference type="Gene3D" id="3.40.50.300">
    <property type="entry name" value="P-loop containing nucleotide triphosphate hydrolases"/>
    <property type="match status" value="1"/>
</dbReference>
<dbReference type="AlphaFoldDB" id="K0CCS4"/>
<sequence>MVIFLAGTHGVGKTFLGKPAAESTGCRYATASSLIRDELGGMQNWEDNKRTKNVNGNQEALVAAVFRIVENDDVTLVLDGHFVLRNESGGVVSLPSDIYRRLGLSSVILIESPAPVVASRLKERGTPQSIEDISELAEAELRRAECVCKEIGIPLTKLVSPSKEQLLSALQEAGGPRNW</sequence>
<evidence type="ECO:0000313" key="2">
    <source>
        <dbReference type="Proteomes" id="UP000006286"/>
    </source>
</evidence>
<dbReference type="SUPFAM" id="SSF52540">
    <property type="entry name" value="P-loop containing nucleoside triphosphate hydrolases"/>
    <property type="match status" value="1"/>
</dbReference>
<keyword evidence="2" id="KW-1185">Reference proteome</keyword>
<reference evidence="1 2" key="1">
    <citation type="journal article" date="2012" name="J. Bacteriol.">
        <title>Complete genome sequence of Alcanivorax dieselolei type strain B5.</title>
        <authorList>
            <person name="Lai Q."/>
            <person name="Li W."/>
            <person name="Shao Z."/>
        </authorList>
    </citation>
    <scope>NUCLEOTIDE SEQUENCE [LARGE SCALE GENOMIC DNA]</scope>
    <source>
        <strain evidence="2">DSM 16502 / CGMCC 1.3690 / B-5</strain>
    </source>
</reference>
<dbReference type="OrthoDB" id="1850524at2"/>
<dbReference type="InterPro" id="IPR027417">
    <property type="entry name" value="P-loop_NTPase"/>
</dbReference>
<evidence type="ECO:0000313" key="1">
    <source>
        <dbReference type="EMBL" id="AFT71379.1"/>
    </source>
</evidence>
<dbReference type="Proteomes" id="UP000006286">
    <property type="component" value="Chromosome"/>
</dbReference>
<dbReference type="HOGENOM" id="CLU_094604_1_0_6"/>
<accession>K0CCS4</accession>
<proteinExistence type="predicted"/>
<dbReference type="GO" id="GO:0016301">
    <property type="term" value="F:kinase activity"/>
    <property type="evidence" value="ECO:0007669"/>
    <property type="project" value="UniProtKB-KW"/>
</dbReference>
<dbReference type="EMBL" id="CP003466">
    <property type="protein sequence ID" value="AFT71379.1"/>
    <property type="molecule type" value="Genomic_DNA"/>
</dbReference>
<dbReference type="KEGG" id="adi:B5T_03112"/>
<name>K0CCS4_ALCDB</name>
<keyword evidence="1" id="KW-0808">Transferase</keyword>